<dbReference type="GO" id="GO:0005739">
    <property type="term" value="C:mitochondrion"/>
    <property type="evidence" value="ECO:0007669"/>
    <property type="project" value="UniProtKB-SubCell"/>
</dbReference>
<proteinExistence type="predicted"/>
<accession>A0A6G0W984</accession>
<keyword evidence="8" id="KW-1185">Reference proteome</keyword>
<reference evidence="7 8" key="1">
    <citation type="submission" date="2019-07" db="EMBL/GenBank/DDBJ databases">
        <title>Genomics analysis of Aphanomyces spp. identifies a new class of oomycete effector associated with host adaptation.</title>
        <authorList>
            <person name="Gaulin E."/>
        </authorList>
    </citation>
    <scope>NUCLEOTIDE SEQUENCE [LARGE SCALE GENOMIC DNA]</scope>
    <source>
        <strain evidence="7 8">ATCC 201684</strain>
    </source>
</reference>
<evidence type="ECO:0000313" key="8">
    <source>
        <dbReference type="Proteomes" id="UP000481153"/>
    </source>
</evidence>
<evidence type="ECO:0000256" key="3">
    <source>
        <dbReference type="ARBA" id="ARBA00022989"/>
    </source>
</evidence>
<feature type="transmembrane region" description="Helical" evidence="5">
    <location>
        <begin position="20"/>
        <end position="40"/>
    </location>
</feature>
<sequence length="186" mass="20438">MSTSHYDSTQKREIITSHSTLVGFRTSAVAAACAGAAVLAANKYSPLFRSRLGVSGKVGLVTMAGICGFIIPSENELLRGSRNPDQFIAQLEQPTTANAPAVVLEKKHLPLYQQFGNLVHDHPFRVVASSAVPMVGMIFLYQNHNHNIQFSQKIMHTRIYGQGLSVVLLLSTMAIYDYMSRRGPFE</sequence>
<keyword evidence="2 5" id="KW-0812">Transmembrane</keyword>
<dbReference type="PROSITE" id="PS51503">
    <property type="entry name" value="HIG1"/>
    <property type="match status" value="1"/>
</dbReference>
<evidence type="ECO:0000256" key="2">
    <source>
        <dbReference type="ARBA" id="ARBA00022692"/>
    </source>
</evidence>
<dbReference type="OrthoDB" id="36576at2759"/>
<gene>
    <name evidence="7" type="ORF">Ae201684_017417</name>
</gene>
<evidence type="ECO:0000256" key="5">
    <source>
        <dbReference type="SAM" id="Phobius"/>
    </source>
</evidence>
<protein>
    <recommendedName>
        <fullName evidence="6">HIG1 domain-containing protein</fullName>
    </recommendedName>
</protein>
<name>A0A6G0W984_9STRA</name>
<feature type="transmembrane region" description="Helical" evidence="5">
    <location>
        <begin position="122"/>
        <end position="141"/>
    </location>
</feature>
<feature type="transmembrane region" description="Helical" evidence="5">
    <location>
        <begin position="162"/>
        <end position="179"/>
    </location>
</feature>
<dbReference type="EMBL" id="VJMJ01000296">
    <property type="protein sequence ID" value="KAF0723745.1"/>
    <property type="molecule type" value="Genomic_DNA"/>
</dbReference>
<comment type="subcellular location">
    <subcellularLocation>
        <location evidence="1">Mitochondrion</location>
    </subcellularLocation>
</comment>
<dbReference type="Proteomes" id="UP000481153">
    <property type="component" value="Unassembled WGS sequence"/>
</dbReference>
<evidence type="ECO:0000256" key="4">
    <source>
        <dbReference type="ARBA" id="ARBA00023136"/>
    </source>
</evidence>
<evidence type="ECO:0000313" key="7">
    <source>
        <dbReference type="EMBL" id="KAF0723745.1"/>
    </source>
</evidence>
<evidence type="ECO:0000259" key="6">
    <source>
        <dbReference type="PROSITE" id="PS51503"/>
    </source>
</evidence>
<dbReference type="VEuPathDB" id="FungiDB:AeMF1_004689"/>
<dbReference type="AlphaFoldDB" id="A0A6G0W984"/>
<comment type="caution">
    <text evidence="7">The sequence shown here is derived from an EMBL/GenBank/DDBJ whole genome shotgun (WGS) entry which is preliminary data.</text>
</comment>
<dbReference type="Pfam" id="PF04588">
    <property type="entry name" value="HIG_1_N"/>
    <property type="match status" value="1"/>
</dbReference>
<evidence type="ECO:0000256" key="1">
    <source>
        <dbReference type="ARBA" id="ARBA00004173"/>
    </source>
</evidence>
<keyword evidence="4 5" id="KW-0472">Membrane</keyword>
<dbReference type="InterPro" id="IPR007667">
    <property type="entry name" value="Hypoxia_induced_domain"/>
</dbReference>
<keyword evidence="3 5" id="KW-1133">Transmembrane helix</keyword>
<feature type="domain" description="HIG1" evidence="6">
    <location>
        <begin position="96"/>
        <end position="186"/>
    </location>
</feature>
<organism evidence="7 8">
    <name type="scientific">Aphanomyces euteiches</name>
    <dbReference type="NCBI Taxonomy" id="100861"/>
    <lineage>
        <taxon>Eukaryota</taxon>
        <taxon>Sar</taxon>
        <taxon>Stramenopiles</taxon>
        <taxon>Oomycota</taxon>
        <taxon>Saprolegniomycetes</taxon>
        <taxon>Saprolegniales</taxon>
        <taxon>Verrucalvaceae</taxon>
        <taxon>Aphanomyces</taxon>
    </lineage>
</organism>